<name>A0A286U1D1_9BACT</name>
<keyword evidence="1" id="KW-0472">Membrane</keyword>
<evidence type="ECO:0000313" key="3">
    <source>
        <dbReference type="EMBL" id="GAX61925.1"/>
    </source>
</evidence>
<evidence type="ECO:0000256" key="1">
    <source>
        <dbReference type="SAM" id="Phobius"/>
    </source>
</evidence>
<organism evidence="3 4">
    <name type="scientific">Candidatus Scalindua japonica</name>
    <dbReference type="NCBI Taxonomy" id="1284222"/>
    <lineage>
        <taxon>Bacteria</taxon>
        <taxon>Pseudomonadati</taxon>
        <taxon>Planctomycetota</taxon>
        <taxon>Candidatus Brocadiia</taxon>
        <taxon>Candidatus Brocadiales</taxon>
        <taxon>Candidatus Scalinduaceae</taxon>
        <taxon>Candidatus Scalindua</taxon>
    </lineage>
</organism>
<protein>
    <submittedName>
        <fullName evidence="3">Response regulator</fullName>
    </submittedName>
</protein>
<sequence length="287" mass="31873">MGSKQIKHYNKVSIHRILATRLAIAGIIISFILGVAVLLIERNKVGEVVLDRALQATVHFNAEAGSLLDEPGLPDHEGIQRVLDNVISRGVKLRNSRYGKVGHSVFIDIFDLDQNKVAKFLDSNHENIKTVETHMHSSQSPLSYNKDWYDLIRIKGNPYIKFGVPLTNSNGEKVANIVGAFAVSSEVVADFRCRALKTTLIIISIVLVTTGLLYPVIIKLMNRLTRLNYRLLDSQLETLKVLGSAIATRDCDTDAHNYRVVIYSVRLAEAAGLDKNNIRTLIKGAFS</sequence>
<dbReference type="Proteomes" id="UP000218542">
    <property type="component" value="Unassembled WGS sequence"/>
</dbReference>
<dbReference type="AlphaFoldDB" id="A0A286U1D1"/>
<keyword evidence="1" id="KW-1133">Transmembrane helix</keyword>
<feature type="transmembrane region" description="Helical" evidence="1">
    <location>
        <begin position="200"/>
        <end position="221"/>
    </location>
</feature>
<feature type="domain" description="HD-GYP" evidence="2">
    <location>
        <begin position="231"/>
        <end position="287"/>
    </location>
</feature>
<feature type="transmembrane region" description="Helical" evidence="1">
    <location>
        <begin position="21"/>
        <end position="40"/>
    </location>
</feature>
<accession>A0A286U1D1</accession>
<evidence type="ECO:0000259" key="2">
    <source>
        <dbReference type="PROSITE" id="PS51832"/>
    </source>
</evidence>
<comment type="caution">
    <text evidence="3">The sequence shown here is derived from an EMBL/GenBank/DDBJ whole genome shotgun (WGS) entry which is preliminary data.</text>
</comment>
<keyword evidence="1" id="KW-0812">Transmembrane</keyword>
<dbReference type="InterPro" id="IPR037522">
    <property type="entry name" value="HD_GYP_dom"/>
</dbReference>
<dbReference type="EMBL" id="BAOS01000028">
    <property type="protein sequence ID" value="GAX61925.1"/>
    <property type="molecule type" value="Genomic_DNA"/>
</dbReference>
<dbReference type="PROSITE" id="PS51832">
    <property type="entry name" value="HD_GYP"/>
    <property type="match status" value="1"/>
</dbReference>
<keyword evidence="4" id="KW-1185">Reference proteome</keyword>
<proteinExistence type="predicted"/>
<reference evidence="4" key="1">
    <citation type="journal article" date="2017" name="Environ. Microbiol. Rep.">
        <title>Genetic Diversity of Marine Anaerobic Ammonium-Oxidizing Bacteria as Revealed by Genomic and Proteomic Analyses of 'Candidatus Scalindua japonica'.</title>
        <authorList>
            <person name="Oshiki M."/>
            <person name="Mizuto K."/>
            <person name="Kimura Z."/>
            <person name="Kindaichi T."/>
            <person name="Satoh H."/>
            <person name="Okabe S."/>
        </authorList>
    </citation>
    <scope>NUCLEOTIDE SEQUENCE [LARGE SCALE GENOMIC DNA]</scope>
    <source>
        <strain evidence="4">husup-a2</strain>
    </source>
</reference>
<evidence type="ECO:0000313" key="4">
    <source>
        <dbReference type="Proteomes" id="UP000218542"/>
    </source>
</evidence>
<gene>
    <name evidence="3" type="ORF">SCALIN_C28_0127</name>
</gene>